<accession>A0A222GA65</accession>
<evidence type="ECO:0000313" key="2">
    <source>
        <dbReference type="EMBL" id="ASP48769.1"/>
    </source>
</evidence>
<dbReference type="InterPro" id="IPR006121">
    <property type="entry name" value="HMA_dom"/>
</dbReference>
<dbReference type="PROSITE" id="PS50846">
    <property type="entry name" value="HMA_2"/>
    <property type="match status" value="1"/>
</dbReference>
<organism evidence="2 3">
    <name type="scientific">Cognaticolwellia beringensis</name>
    <dbReference type="NCBI Taxonomy" id="1967665"/>
    <lineage>
        <taxon>Bacteria</taxon>
        <taxon>Pseudomonadati</taxon>
        <taxon>Pseudomonadota</taxon>
        <taxon>Gammaproteobacteria</taxon>
        <taxon>Alteromonadales</taxon>
        <taxon>Colwelliaceae</taxon>
        <taxon>Cognaticolwellia</taxon>
    </lineage>
</organism>
<dbReference type="SUPFAM" id="SSF55008">
    <property type="entry name" value="HMA, heavy metal-associated domain"/>
    <property type="match status" value="1"/>
</dbReference>
<dbReference type="GO" id="GO:0046872">
    <property type="term" value="F:metal ion binding"/>
    <property type="evidence" value="ECO:0007669"/>
    <property type="project" value="InterPro"/>
</dbReference>
<name>A0A222GA65_9GAMM</name>
<dbReference type="Proteomes" id="UP000202259">
    <property type="component" value="Chromosome"/>
</dbReference>
<evidence type="ECO:0000259" key="1">
    <source>
        <dbReference type="PROSITE" id="PS50846"/>
    </source>
</evidence>
<protein>
    <recommendedName>
        <fullName evidence="1">HMA domain-containing protein</fullName>
    </recommendedName>
</protein>
<evidence type="ECO:0000313" key="3">
    <source>
        <dbReference type="Proteomes" id="UP000202259"/>
    </source>
</evidence>
<dbReference type="KEGG" id="cber:B5D82_13940"/>
<sequence>MKVTRTKEITMNRSTASIANKNIQELTIEGACCASCVNKIETALKDINGVNSAEMNFALRSVVVNGDVGSAVLINAIERIGYRARTAARS</sequence>
<dbReference type="InterPro" id="IPR036163">
    <property type="entry name" value="HMA_dom_sf"/>
</dbReference>
<feature type="domain" description="HMA" evidence="1">
    <location>
        <begin position="22"/>
        <end position="85"/>
    </location>
</feature>
<dbReference type="AlphaFoldDB" id="A0A222GA65"/>
<keyword evidence="3" id="KW-1185">Reference proteome</keyword>
<dbReference type="CDD" id="cd00371">
    <property type="entry name" value="HMA"/>
    <property type="match status" value="1"/>
</dbReference>
<proteinExistence type="predicted"/>
<dbReference type="Pfam" id="PF00403">
    <property type="entry name" value="HMA"/>
    <property type="match status" value="1"/>
</dbReference>
<dbReference type="EMBL" id="CP020465">
    <property type="protein sequence ID" value="ASP48769.1"/>
    <property type="molecule type" value="Genomic_DNA"/>
</dbReference>
<reference evidence="2 3" key="1">
    <citation type="submission" date="2017-08" db="EMBL/GenBank/DDBJ databases">
        <title>Complete genome of Colwellia sp. NB097-1, a psychrophile bacterium ioslated from Bering Sea.</title>
        <authorList>
            <person name="Chen X."/>
        </authorList>
    </citation>
    <scope>NUCLEOTIDE SEQUENCE [LARGE SCALE GENOMIC DNA]</scope>
    <source>
        <strain evidence="2 3">NB097-1</strain>
    </source>
</reference>
<dbReference type="Gene3D" id="3.30.70.100">
    <property type="match status" value="1"/>
</dbReference>
<gene>
    <name evidence="2" type="ORF">B5D82_13940</name>
</gene>